<dbReference type="PRINTS" id="PR01046">
    <property type="entry name" value="TRNASYNTHPRO"/>
</dbReference>
<comment type="catalytic activity">
    <reaction evidence="9">
        <text>tRNA(Pro) + L-proline + ATP = L-prolyl-tRNA(Pro) + AMP + diphosphate</text>
        <dbReference type="Rhea" id="RHEA:14305"/>
        <dbReference type="Rhea" id="RHEA-COMP:9700"/>
        <dbReference type="Rhea" id="RHEA-COMP:9702"/>
        <dbReference type="ChEBI" id="CHEBI:30616"/>
        <dbReference type="ChEBI" id="CHEBI:33019"/>
        <dbReference type="ChEBI" id="CHEBI:60039"/>
        <dbReference type="ChEBI" id="CHEBI:78442"/>
        <dbReference type="ChEBI" id="CHEBI:78532"/>
        <dbReference type="ChEBI" id="CHEBI:456215"/>
        <dbReference type="EC" id="6.1.1.15"/>
    </reaction>
</comment>
<keyword evidence="4" id="KW-0547">Nucleotide-binding</keyword>
<comment type="caution">
    <text evidence="11">The sequence shown here is derived from an EMBL/GenBank/DDBJ whole genome shotgun (WGS) entry which is preliminary data.</text>
</comment>
<dbReference type="AlphaFoldDB" id="A0A0G0LBA6"/>
<proteinExistence type="predicted"/>
<dbReference type="GO" id="GO:0005524">
    <property type="term" value="F:ATP binding"/>
    <property type="evidence" value="ECO:0007669"/>
    <property type="project" value="UniProtKB-KW"/>
</dbReference>
<keyword evidence="7 11" id="KW-0030">Aminoacyl-tRNA synthetase</keyword>
<dbReference type="SUPFAM" id="SSF55681">
    <property type="entry name" value="Class II aaRS and biotin synthetases"/>
    <property type="match status" value="1"/>
</dbReference>
<dbReference type="Pfam" id="PF03129">
    <property type="entry name" value="HGTP_anticodon"/>
    <property type="match status" value="1"/>
</dbReference>
<dbReference type="PANTHER" id="PTHR42753:SF2">
    <property type="entry name" value="PROLINE--TRNA LIGASE"/>
    <property type="match status" value="1"/>
</dbReference>
<dbReference type="GO" id="GO:0006433">
    <property type="term" value="P:prolyl-tRNA aminoacylation"/>
    <property type="evidence" value="ECO:0007669"/>
    <property type="project" value="InterPro"/>
</dbReference>
<evidence type="ECO:0000256" key="4">
    <source>
        <dbReference type="ARBA" id="ARBA00022741"/>
    </source>
</evidence>
<dbReference type="Pfam" id="PF00587">
    <property type="entry name" value="tRNA-synt_2b"/>
    <property type="match status" value="1"/>
</dbReference>
<dbReference type="PATRIC" id="fig|1618488.3.peg.669"/>
<dbReference type="InterPro" id="IPR002316">
    <property type="entry name" value="Pro-tRNA-ligase_IIa"/>
</dbReference>
<keyword evidence="3" id="KW-0436">Ligase</keyword>
<evidence type="ECO:0000256" key="8">
    <source>
        <dbReference type="ARBA" id="ARBA00029731"/>
    </source>
</evidence>
<dbReference type="InterPro" id="IPR006195">
    <property type="entry name" value="aa-tRNA-synth_II"/>
</dbReference>
<keyword evidence="5" id="KW-0067">ATP-binding</keyword>
<dbReference type="EC" id="6.1.1.15" evidence="1"/>
<dbReference type="InterPro" id="IPR044140">
    <property type="entry name" value="ProRS_anticodon_short"/>
</dbReference>
<dbReference type="InterPro" id="IPR002314">
    <property type="entry name" value="aa-tRNA-synt_IIb"/>
</dbReference>
<evidence type="ECO:0000256" key="9">
    <source>
        <dbReference type="ARBA" id="ARBA00047671"/>
    </source>
</evidence>
<feature type="domain" description="Aminoacyl-transfer RNA synthetases class-II family profile" evidence="10">
    <location>
        <begin position="38"/>
        <end position="314"/>
    </location>
</feature>
<dbReference type="CDD" id="cd00861">
    <property type="entry name" value="ProRS_anticodon_short"/>
    <property type="match status" value="1"/>
</dbReference>
<name>A0A0G0LBA6_9BACT</name>
<dbReference type="GO" id="GO:0005829">
    <property type="term" value="C:cytosol"/>
    <property type="evidence" value="ECO:0007669"/>
    <property type="project" value="TreeGrafter"/>
</dbReference>
<evidence type="ECO:0000259" key="10">
    <source>
        <dbReference type="PROSITE" id="PS50862"/>
    </source>
</evidence>
<evidence type="ECO:0000256" key="5">
    <source>
        <dbReference type="ARBA" id="ARBA00022840"/>
    </source>
</evidence>
<sequence length="409" mass="46047">MKYSKLFGKTSKNVASDADSVNAKLLTQAAFIQKQISGVYNFLPLGLRVLTKIQNIIREEMNKIGGQEVLMPAMTQEENWITTGRNTMDVLFHLKGQGDTNLVLNPTHEEVITPLVQKYVFSYRDLPVALYQIQNKYRNEARAKSGLLRGREFSMKDLYSFHVDEADLNRYYDIVKQAYFKIYERIGIGGKTVLTFSSGGNFSQFSHEFQTLNEGGEDTIYLCSKCRVAVNKEIINTQKTCPECGNDKLEAVKATEVGNIFKLRTKFSDAFKFFYSDSQGKEKIVEMGCYGMGPSRVMGTVVELCHDDAGIIWPKNIAPYQVHLVGLDGLGEDLYQELLSKNIDVLFDDRDIGAGAKFADADLIGIPVRLVASKRSQEKGGIEFKLRSEKESEIIEAKDLVSKITSFYN</sequence>
<dbReference type="EMBL" id="LBTX01000010">
    <property type="protein sequence ID" value="KKQ49966.1"/>
    <property type="molecule type" value="Genomic_DNA"/>
</dbReference>
<reference evidence="11 12" key="1">
    <citation type="journal article" date="2015" name="Nature">
        <title>rRNA introns, odd ribosomes, and small enigmatic genomes across a large radiation of phyla.</title>
        <authorList>
            <person name="Brown C.T."/>
            <person name="Hug L.A."/>
            <person name="Thomas B.C."/>
            <person name="Sharon I."/>
            <person name="Castelle C.J."/>
            <person name="Singh A."/>
            <person name="Wilkins M.J."/>
            <person name="Williams K.H."/>
            <person name="Banfield J.F."/>
        </authorList>
    </citation>
    <scope>NUCLEOTIDE SEQUENCE [LARGE SCALE GENOMIC DNA]</scope>
</reference>
<evidence type="ECO:0000256" key="6">
    <source>
        <dbReference type="ARBA" id="ARBA00022917"/>
    </source>
</evidence>
<gene>
    <name evidence="11" type="ORF">US68_C0010G0100</name>
</gene>
<dbReference type="InterPro" id="IPR004154">
    <property type="entry name" value="Anticodon-bd"/>
</dbReference>
<dbReference type="InterPro" id="IPR036621">
    <property type="entry name" value="Anticodon-bd_dom_sf"/>
</dbReference>
<evidence type="ECO:0000256" key="1">
    <source>
        <dbReference type="ARBA" id="ARBA00012831"/>
    </source>
</evidence>
<dbReference type="Gene3D" id="3.30.930.10">
    <property type="entry name" value="Bira Bifunctional Protein, Domain 2"/>
    <property type="match status" value="1"/>
</dbReference>
<evidence type="ECO:0000256" key="3">
    <source>
        <dbReference type="ARBA" id="ARBA00022598"/>
    </source>
</evidence>
<dbReference type="GO" id="GO:0004827">
    <property type="term" value="F:proline-tRNA ligase activity"/>
    <property type="evidence" value="ECO:0007669"/>
    <property type="project" value="UniProtKB-EC"/>
</dbReference>
<dbReference type="InterPro" id="IPR050062">
    <property type="entry name" value="Pro-tRNA_synthetase"/>
</dbReference>
<keyword evidence="6" id="KW-0648">Protein biosynthesis</keyword>
<dbReference type="Gene3D" id="3.40.50.800">
    <property type="entry name" value="Anticodon-binding domain"/>
    <property type="match status" value="1"/>
</dbReference>
<evidence type="ECO:0000256" key="7">
    <source>
        <dbReference type="ARBA" id="ARBA00023146"/>
    </source>
</evidence>
<dbReference type="PROSITE" id="PS50862">
    <property type="entry name" value="AA_TRNA_LIGASE_II"/>
    <property type="match status" value="1"/>
</dbReference>
<evidence type="ECO:0000313" key="12">
    <source>
        <dbReference type="Proteomes" id="UP000034231"/>
    </source>
</evidence>
<dbReference type="PANTHER" id="PTHR42753">
    <property type="entry name" value="MITOCHONDRIAL RIBOSOME PROTEIN L39/PROLYL-TRNA LIGASE FAMILY MEMBER"/>
    <property type="match status" value="1"/>
</dbReference>
<evidence type="ECO:0000256" key="2">
    <source>
        <dbReference type="ARBA" id="ARBA00019110"/>
    </source>
</evidence>
<evidence type="ECO:0000313" key="11">
    <source>
        <dbReference type="EMBL" id="KKQ49966.1"/>
    </source>
</evidence>
<dbReference type="Proteomes" id="UP000034231">
    <property type="component" value="Unassembled WGS sequence"/>
</dbReference>
<organism evidence="11 12">
    <name type="scientific">Candidatus Shapirobacteria bacterium GW2011_GWE1_38_10</name>
    <dbReference type="NCBI Taxonomy" id="1618488"/>
    <lineage>
        <taxon>Bacteria</taxon>
        <taxon>Candidatus Shapironibacteriota</taxon>
    </lineage>
</organism>
<dbReference type="InterPro" id="IPR045864">
    <property type="entry name" value="aa-tRNA-synth_II/BPL/LPL"/>
</dbReference>
<dbReference type="SUPFAM" id="SSF52954">
    <property type="entry name" value="Class II aaRS ABD-related"/>
    <property type="match status" value="1"/>
</dbReference>
<protein>
    <recommendedName>
        <fullName evidence="2">Proline--tRNA ligase</fullName>
        <ecNumber evidence="1">6.1.1.15</ecNumber>
    </recommendedName>
    <alternativeName>
        <fullName evidence="8">Prolyl-tRNA synthetase</fullName>
    </alternativeName>
</protein>
<accession>A0A0G0LBA6</accession>